<evidence type="ECO:0000313" key="2">
    <source>
        <dbReference type="Proteomes" id="UP000295280"/>
    </source>
</evidence>
<keyword evidence="2" id="KW-1185">Reference proteome</keyword>
<sequence>MKIDIFGSCISRDSFNFKNSSYSLGHYFARSSMVSAVSPPLNIEFNDIKLDSKFNKNMVYNDLTKTHQKYLKRPKNNILLIDIFEERLRIAQHSDTLFTFSREFQNSKIDIGYSLLNHEDKLLLLKNRIQEIVSLFSKYELVILNKVKPTLFYYDNNSNKLLHQNLNDNAKFLLKNSDLIFDLLESNIQNLLTIELNGFFGTSDHRWGLSPFHYEDDFYIKLNDGIKYVIETKKNFYFDKL</sequence>
<dbReference type="InterPro" id="IPR046237">
    <property type="entry name" value="DUF6270"/>
</dbReference>
<name>A0A9Q8CKK9_9STAP</name>
<dbReference type="OrthoDB" id="2005670at2"/>
<dbReference type="EMBL" id="SCWD01000006">
    <property type="protein sequence ID" value="TDL95490.1"/>
    <property type="molecule type" value="Genomic_DNA"/>
</dbReference>
<proteinExistence type="predicted"/>
<dbReference type="RefSeq" id="WP_133418338.1">
    <property type="nucleotide sequence ID" value="NZ_SCWD01000006.1"/>
</dbReference>
<organism evidence="1 2">
    <name type="scientific">Macrococcus carouselicus</name>
    <dbReference type="NCBI Taxonomy" id="69969"/>
    <lineage>
        <taxon>Bacteria</taxon>
        <taxon>Bacillati</taxon>
        <taxon>Bacillota</taxon>
        <taxon>Bacilli</taxon>
        <taxon>Bacillales</taxon>
        <taxon>Staphylococcaceae</taxon>
        <taxon>Macrococcus</taxon>
    </lineage>
</organism>
<comment type="caution">
    <text evidence="1">The sequence shown here is derived from an EMBL/GenBank/DDBJ whole genome shotgun (WGS) entry which is preliminary data.</text>
</comment>
<dbReference type="Pfam" id="PF19786">
    <property type="entry name" value="DUF6270"/>
    <property type="match status" value="1"/>
</dbReference>
<evidence type="ECO:0000313" key="1">
    <source>
        <dbReference type="EMBL" id="TDL95490.1"/>
    </source>
</evidence>
<dbReference type="AlphaFoldDB" id="A0A9Q8CKK9"/>
<protein>
    <submittedName>
        <fullName evidence="1">Uncharacterized protein</fullName>
    </submittedName>
</protein>
<reference evidence="1 2" key="1">
    <citation type="submission" date="2019-01" db="EMBL/GenBank/DDBJ databases">
        <title>Draft genome sequences of the type strains of six Macrococcus species.</title>
        <authorList>
            <person name="Mazhar S."/>
            <person name="Altermann E."/>
            <person name="Hill C."/>
            <person name="Mcauliffe O."/>
        </authorList>
    </citation>
    <scope>NUCLEOTIDE SEQUENCE [LARGE SCALE GENOMIC DNA]</scope>
    <source>
        <strain evidence="1 2">ATCC 51828</strain>
    </source>
</reference>
<gene>
    <name evidence="1" type="ORF">ERX40_09915</name>
</gene>
<accession>A0A9Q8CKK9</accession>
<dbReference type="Proteomes" id="UP000295280">
    <property type="component" value="Unassembled WGS sequence"/>
</dbReference>